<organism evidence="1">
    <name type="scientific">marine metagenome</name>
    <dbReference type="NCBI Taxonomy" id="408172"/>
    <lineage>
        <taxon>unclassified sequences</taxon>
        <taxon>metagenomes</taxon>
        <taxon>ecological metagenomes</taxon>
    </lineage>
</organism>
<name>A0A383EHL2_9ZZZZ</name>
<evidence type="ECO:0000313" key="1">
    <source>
        <dbReference type="EMBL" id="SVE56129.1"/>
    </source>
</evidence>
<sequence>DIINRFTEWSIRSIKTPSTKIDKEIQEYFETVRTQFAPKLSLEERIVVLEKRIQDLENTPVRVLFRFIGGLFRMISGPSSPPASLRGDALLAESTESKQIIGDAKTTTQAERDKKPRIAPFPIKSFADIIRMLLKQENDSITFNSVGGKLSQYLEDEYGFTTKQFLILEGLNENLSIRRLIINQLGDDVIISEDNKEVELNRRG</sequence>
<dbReference type="EMBL" id="UINC01225881">
    <property type="protein sequence ID" value="SVE56129.1"/>
    <property type="molecule type" value="Genomic_DNA"/>
</dbReference>
<reference evidence="1" key="1">
    <citation type="submission" date="2018-05" db="EMBL/GenBank/DDBJ databases">
        <authorList>
            <person name="Lanie J.A."/>
            <person name="Ng W.-L."/>
            <person name="Kazmierczak K.M."/>
            <person name="Andrzejewski T.M."/>
            <person name="Davidsen T.M."/>
            <person name="Wayne K.J."/>
            <person name="Tettelin H."/>
            <person name="Glass J.I."/>
            <person name="Rusch D."/>
            <person name="Podicherti R."/>
            <person name="Tsui H.-C.T."/>
            <person name="Winkler M.E."/>
        </authorList>
    </citation>
    <scope>NUCLEOTIDE SEQUENCE</scope>
</reference>
<protein>
    <submittedName>
        <fullName evidence="1">Uncharacterized protein</fullName>
    </submittedName>
</protein>
<proteinExistence type="predicted"/>
<accession>A0A383EHL2</accession>
<feature type="non-terminal residue" evidence="1">
    <location>
        <position position="1"/>
    </location>
</feature>
<dbReference type="AlphaFoldDB" id="A0A383EHL2"/>
<gene>
    <name evidence="1" type="ORF">METZ01_LOCUS508983</name>
</gene>